<dbReference type="RefSeq" id="WP_273936177.1">
    <property type="nucleotide sequence ID" value="NZ_CP097263.1"/>
</dbReference>
<dbReference type="EMBL" id="JBHLUD010000007">
    <property type="protein sequence ID" value="MFC0544728.1"/>
    <property type="molecule type" value="Genomic_DNA"/>
</dbReference>
<evidence type="ECO:0000313" key="2">
    <source>
        <dbReference type="EMBL" id="MFC0544728.1"/>
    </source>
</evidence>
<dbReference type="Gene3D" id="1.10.10.10">
    <property type="entry name" value="Winged helix-like DNA-binding domain superfamily/Winged helix DNA-binding domain"/>
    <property type="match status" value="1"/>
</dbReference>
<dbReference type="InterPro" id="IPR036388">
    <property type="entry name" value="WH-like_DNA-bd_sf"/>
</dbReference>
<reference evidence="2 3" key="1">
    <citation type="submission" date="2024-09" db="EMBL/GenBank/DDBJ databases">
        <authorList>
            <person name="Sun Q."/>
            <person name="Mori K."/>
        </authorList>
    </citation>
    <scope>NUCLEOTIDE SEQUENCE [LARGE SCALE GENOMIC DNA]</scope>
    <source>
        <strain evidence="2 3">TBRC 1432</strain>
    </source>
</reference>
<keyword evidence="2" id="KW-0238">DNA-binding</keyword>
<dbReference type="PANTHER" id="PTHR34293:SF1">
    <property type="entry name" value="HTH-TYPE TRANSCRIPTIONAL REGULATOR TRMBL2"/>
    <property type="match status" value="1"/>
</dbReference>
<evidence type="ECO:0000313" key="3">
    <source>
        <dbReference type="Proteomes" id="UP001589810"/>
    </source>
</evidence>
<keyword evidence="3" id="KW-1185">Reference proteome</keyword>
<organism evidence="2 3">
    <name type="scientific">Kutzneria chonburiensis</name>
    <dbReference type="NCBI Taxonomy" id="1483604"/>
    <lineage>
        <taxon>Bacteria</taxon>
        <taxon>Bacillati</taxon>
        <taxon>Actinomycetota</taxon>
        <taxon>Actinomycetes</taxon>
        <taxon>Pseudonocardiales</taxon>
        <taxon>Pseudonocardiaceae</taxon>
        <taxon>Kutzneria</taxon>
    </lineage>
</organism>
<dbReference type="SUPFAM" id="SSF46894">
    <property type="entry name" value="C-terminal effector domain of the bipartite response regulators"/>
    <property type="match status" value="1"/>
</dbReference>
<dbReference type="Proteomes" id="UP001589810">
    <property type="component" value="Unassembled WGS sequence"/>
</dbReference>
<dbReference type="PROSITE" id="PS50043">
    <property type="entry name" value="HTH_LUXR_2"/>
    <property type="match status" value="1"/>
</dbReference>
<dbReference type="InterPro" id="IPR016032">
    <property type="entry name" value="Sig_transdc_resp-reg_C-effctor"/>
</dbReference>
<comment type="caution">
    <text evidence="2">The sequence shown here is derived from an EMBL/GenBank/DDBJ whole genome shotgun (WGS) entry which is preliminary data.</text>
</comment>
<sequence length="217" mass="24040">MAETDIVEHVVVLHGEQELLARAQHLFMAKSEFTCAAQDMSTWGVLESRAGLIDRMRRRLATGVRVRKVYNAEVLVEAEELTRLAEIGVGIRISRTPMSHETIIIDRRIAITAGPPVDGVRNYAIVQAPDVVAGLAMLFEATWDSGVDLAEFDGPALDERNREVAQMLGSGLTDEASARKLGLSLRTYRRRVAELMELLEADSRFQAGLRARDLGVR</sequence>
<dbReference type="InterPro" id="IPR000792">
    <property type="entry name" value="Tscrpt_reg_LuxR_C"/>
</dbReference>
<dbReference type="GO" id="GO:0003677">
    <property type="term" value="F:DNA binding"/>
    <property type="evidence" value="ECO:0007669"/>
    <property type="project" value="UniProtKB-KW"/>
</dbReference>
<dbReference type="SMART" id="SM00421">
    <property type="entry name" value="HTH_LUXR"/>
    <property type="match status" value="1"/>
</dbReference>
<name>A0ABV6MWP8_9PSEU</name>
<accession>A0ABV6MWP8</accession>
<proteinExistence type="predicted"/>
<feature type="domain" description="HTH luxR-type" evidence="1">
    <location>
        <begin position="150"/>
        <end position="215"/>
    </location>
</feature>
<dbReference type="InterPro" id="IPR051797">
    <property type="entry name" value="TrmB-like"/>
</dbReference>
<evidence type="ECO:0000259" key="1">
    <source>
        <dbReference type="PROSITE" id="PS50043"/>
    </source>
</evidence>
<protein>
    <submittedName>
        <fullName evidence="2">DNA-binding response regulator</fullName>
    </submittedName>
</protein>
<dbReference type="PANTHER" id="PTHR34293">
    <property type="entry name" value="HTH-TYPE TRANSCRIPTIONAL REGULATOR TRMBL2"/>
    <property type="match status" value="1"/>
</dbReference>
<gene>
    <name evidence="2" type="ORF">ACFFH7_24700</name>
</gene>